<proteinExistence type="predicted"/>
<evidence type="ECO:0000313" key="2">
    <source>
        <dbReference type="EMBL" id="SOD95704.1"/>
    </source>
</evidence>
<feature type="compositionally biased region" description="Basic and acidic residues" evidence="1">
    <location>
        <begin position="29"/>
        <end position="42"/>
    </location>
</feature>
<dbReference type="AlphaFoldDB" id="A0A286GL53"/>
<organism evidence="2 3">
    <name type="scientific">Caenispirillum bisanense</name>
    <dbReference type="NCBI Taxonomy" id="414052"/>
    <lineage>
        <taxon>Bacteria</taxon>
        <taxon>Pseudomonadati</taxon>
        <taxon>Pseudomonadota</taxon>
        <taxon>Alphaproteobacteria</taxon>
        <taxon>Rhodospirillales</taxon>
        <taxon>Novispirillaceae</taxon>
        <taxon>Caenispirillum</taxon>
    </lineage>
</organism>
<accession>A0A286GL53</accession>
<dbReference type="EMBL" id="OCNJ01000004">
    <property type="protein sequence ID" value="SOD95704.1"/>
    <property type="molecule type" value="Genomic_DNA"/>
</dbReference>
<feature type="compositionally biased region" description="Low complexity" evidence="1">
    <location>
        <begin position="1"/>
        <end position="17"/>
    </location>
</feature>
<reference evidence="2 3" key="1">
    <citation type="submission" date="2017-09" db="EMBL/GenBank/DDBJ databases">
        <authorList>
            <person name="Ehlers B."/>
            <person name="Leendertz F.H."/>
        </authorList>
    </citation>
    <scope>NUCLEOTIDE SEQUENCE [LARGE SCALE GENOMIC DNA]</scope>
    <source>
        <strain evidence="2 3">USBA 140</strain>
    </source>
</reference>
<dbReference type="Proteomes" id="UP000219621">
    <property type="component" value="Unassembled WGS sequence"/>
</dbReference>
<evidence type="ECO:0000313" key="3">
    <source>
        <dbReference type="Proteomes" id="UP000219621"/>
    </source>
</evidence>
<dbReference type="RefSeq" id="WP_097279364.1">
    <property type="nucleotide sequence ID" value="NZ_OCNJ01000004.1"/>
</dbReference>
<sequence length="69" mass="7637">MDTGRIGSRGTSTTVGGARDRRRTSVVIGRDDDDRAGPDGERRHRDLVRIDGVVFDRNAPRGTYLNILI</sequence>
<evidence type="ECO:0000256" key="1">
    <source>
        <dbReference type="SAM" id="MobiDB-lite"/>
    </source>
</evidence>
<feature type="region of interest" description="Disordered" evidence="1">
    <location>
        <begin position="1"/>
        <end position="42"/>
    </location>
</feature>
<keyword evidence="3" id="KW-1185">Reference proteome</keyword>
<gene>
    <name evidence="2" type="ORF">SAMN05421508_104430</name>
</gene>
<protein>
    <submittedName>
        <fullName evidence="2">Uncharacterized protein</fullName>
    </submittedName>
</protein>
<name>A0A286GL53_9PROT</name>